<evidence type="ECO:0000313" key="7">
    <source>
        <dbReference type="Proteomes" id="UP000319004"/>
    </source>
</evidence>
<evidence type="ECO:0000256" key="2">
    <source>
        <dbReference type="ARBA" id="ARBA00022692"/>
    </source>
</evidence>
<dbReference type="SMART" id="SM00327">
    <property type="entry name" value="VWA"/>
    <property type="match status" value="1"/>
</dbReference>
<keyword evidence="3" id="KW-1133">Transmembrane helix</keyword>
<keyword evidence="2" id="KW-0812">Transmembrane</keyword>
<dbReference type="Pfam" id="PF00092">
    <property type="entry name" value="VWA"/>
    <property type="match status" value="1"/>
</dbReference>
<dbReference type="PANTHER" id="PTHR22550:SF5">
    <property type="entry name" value="LEUCINE ZIPPER PROTEIN 4"/>
    <property type="match status" value="1"/>
</dbReference>
<evidence type="ECO:0000256" key="3">
    <source>
        <dbReference type="ARBA" id="ARBA00022989"/>
    </source>
</evidence>
<proteinExistence type="predicted"/>
<evidence type="ECO:0000313" key="6">
    <source>
        <dbReference type="EMBL" id="QDV42131.1"/>
    </source>
</evidence>
<keyword evidence="1" id="KW-1003">Cell membrane</keyword>
<dbReference type="Pfam" id="PF13400">
    <property type="entry name" value="Tad"/>
    <property type="match status" value="1"/>
</dbReference>
<keyword evidence="7" id="KW-1185">Reference proteome</keyword>
<evidence type="ECO:0000256" key="4">
    <source>
        <dbReference type="ARBA" id="ARBA00023136"/>
    </source>
</evidence>
<evidence type="ECO:0000259" key="5">
    <source>
        <dbReference type="PROSITE" id="PS50234"/>
    </source>
</evidence>
<keyword evidence="4" id="KW-0472">Membrane</keyword>
<name>A0A518HMQ4_9BACT</name>
<dbReference type="PANTHER" id="PTHR22550">
    <property type="entry name" value="SPORE GERMINATION PROTEIN"/>
    <property type="match status" value="1"/>
</dbReference>
<dbReference type="Gene3D" id="3.40.50.410">
    <property type="entry name" value="von Willebrand factor, type A domain"/>
    <property type="match status" value="1"/>
</dbReference>
<dbReference type="Proteomes" id="UP000319004">
    <property type="component" value="Chromosome"/>
</dbReference>
<evidence type="ECO:0000256" key="1">
    <source>
        <dbReference type="ARBA" id="ARBA00022475"/>
    </source>
</evidence>
<dbReference type="InterPro" id="IPR028087">
    <property type="entry name" value="Tad_N"/>
</dbReference>
<dbReference type="AlphaFoldDB" id="A0A518HMQ4"/>
<organism evidence="6 7">
    <name type="scientific">Stieleria neptunia</name>
    <dbReference type="NCBI Taxonomy" id="2527979"/>
    <lineage>
        <taxon>Bacteria</taxon>
        <taxon>Pseudomonadati</taxon>
        <taxon>Planctomycetota</taxon>
        <taxon>Planctomycetia</taxon>
        <taxon>Pirellulales</taxon>
        <taxon>Pirellulaceae</taxon>
        <taxon>Stieleria</taxon>
    </lineage>
</organism>
<dbReference type="InterPro" id="IPR036465">
    <property type="entry name" value="vWFA_dom_sf"/>
</dbReference>
<dbReference type="InterPro" id="IPR050768">
    <property type="entry name" value="UPF0353/GerABKA_families"/>
</dbReference>
<dbReference type="EMBL" id="CP037423">
    <property type="protein sequence ID" value="QDV42131.1"/>
    <property type="molecule type" value="Genomic_DNA"/>
</dbReference>
<feature type="domain" description="VWFA" evidence="5">
    <location>
        <begin position="163"/>
        <end position="336"/>
    </location>
</feature>
<dbReference type="InterPro" id="IPR002035">
    <property type="entry name" value="VWF_A"/>
</dbReference>
<dbReference type="PROSITE" id="PS50234">
    <property type="entry name" value="VWFA"/>
    <property type="match status" value="1"/>
</dbReference>
<gene>
    <name evidence="6" type="ORF">Enr13x_19740</name>
</gene>
<dbReference type="KEGG" id="snep:Enr13x_19740"/>
<dbReference type="CDD" id="cd00198">
    <property type="entry name" value="vWFA"/>
    <property type="match status" value="1"/>
</dbReference>
<dbReference type="SUPFAM" id="SSF53300">
    <property type="entry name" value="vWA-like"/>
    <property type="match status" value="1"/>
</dbReference>
<accession>A0A518HMQ4</accession>
<protein>
    <submittedName>
        <fullName evidence="6">von Willebrand factor type A domain protein</fullName>
    </submittedName>
</protein>
<sequence>MVKYRLMRRRQRRGAMLILILVMLVGFLATVAFSVDIAHMHLSRTELRSATDAASQAASQELSKSFDTSLAIRKGQEIALLNRVNGQPLQLESGDFEFGRSDLDADGRFVFRRGETPLNTVRVTGRRTSDSASGAIPLLFGNILGFSTFEPEMTAAATYIERDVILVVDRSGSMRGSKFADLQTAIGVFVATLNTTPVNEQVGLASYSQFATEDVALTANLVEVTDGLSALVTSGRTSISRGMRAGEAIMLDGRDQEFVERTMIVMTDGLHNEGPEPSTVATDLAASQIQIHTITFGSGADQDRMRTVAQIGGGKHFHALSAAELTEAYREIALTLGTVITE</sequence>
<reference evidence="6 7" key="1">
    <citation type="submission" date="2019-03" db="EMBL/GenBank/DDBJ databases">
        <title>Deep-cultivation of Planctomycetes and their phenomic and genomic characterization uncovers novel biology.</title>
        <authorList>
            <person name="Wiegand S."/>
            <person name="Jogler M."/>
            <person name="Boedeker C."/>
            <person name="Pinto D."/>
            <person name="Vollmers J."/>
            <person name="Rivas-Marin E."/>
            <person name="Kohn T."/>
            <person name="Peeters S.H."/>
            <person name="Heuer A."/>
            <person name="Rast P."/>
            <person name="Oberbeckmann S."/>
            <person name="Bunk B."/>
            <person name="Jeske O."/>
            <person name="Meyerdierks A."/>
            <person name="Storesund J.E."/>
            <person name="Kallscheuer N."/>
            <person name="Luecker S."/>
            <person name="Lage O.M."/>
            <person name="Pohl T."/>
            <person name="Merkel B.J."/>
            <person name="Hornburger P."/>
            <person name="Mueller R.-W."/>
            <person name="Bruemmer F."/>
            <person name="Labrenz M."/>
            <person name="Spormann A.M."/>
            <person name="Op den Camp H."/>
            <person name="Overmann J."/>
            <person name="Amann R."/>
            <person name="Jetten M.S.M."/>
            <person name="Mascher T."/>
            <person name="Medema M.H."/>
            <person name="Devos D.P."/>
            <person name="Kaster A.-K."/>
            <person name="Ovreas L."/>
            <person name="Rohde M."/>
            <person name="Galperin M.Y."/>
            <person name="Jogler C."/>
        </authorList>
    </citation>
    <scope>NUCLEOTIDE SEQUENCE [LARGE SCALE GENOMIC DNA]</scope>
    <source>
        <strain evidence="6 7">Enr13</strain>
    </source>
</reference>